<dbReference type="InterPro" id="IPR001086">
    <property type="entry name" value="Preph_deHydtase"/>
</dbReference>
<dbReference type="InterPro" id="IPR002701">
    <property type="entry name" value="CM_II_prokaryot"/>
</dbReference>
<evidence type="ECO:0000259" key="21">
    <source>
        <dbReference type="PROSITE" id="PS51168"/>
    </source>
</evidence>
<evidence type="ECO:0000256" key="18">
    <source>
        <dbReference type="ARBA" id="ARBA00047848"/>
    </source>
</evidence>
<dbReference type="SUPFAM" id="SSF48600">
    <property type="entry name" value="Chorismate mutase II"/>
    <property type="match status" value="1"/>
</dbReference>
<evidence type="ECO:0000256" key="5">
    <source>
        <dbReference type="ARBA" id="ARBA00004817"/>
    </source>
</evidence>
<dbReference type="EC" id="4.2.1.51" evidence="7"/>
<dbReference type="GO" id="GO:0005737">
    <property type="term" value="C:cytoplasm"/>
    <property type="evidence" value="ECO:0007669"/>
    <property type="project" value="UniProtKB-SubCell"/>
</dbReference>
<accession>A0A1M6CRG6</accession>
<comment type="catalytic activity">
    <reaction evidence="1">
        <text>chorismate = prephenate</text>
        <dbReference type="Rhea" id="RHEA:13897"/>
        <dbReference type="ChEBI" id="CHEBI:29748"/>
        <dbReference type="ChEBI" id="CHEBI:29934"/>
        <dbReference type="EC" id="5.4.99.5"/>
    </reaction>
</comment>
<keyword evidence="10" id="KW-0028">Amino-acid biosynthesis</keyword>
<name>A0A1M6CRG6_9BACT</name>
<feature type="binding site" evidence="19">
    <location>
        <position position="92"/>
    </location>
    <ligand>
        <name>substrate</name>
    </ligand>
</feature>
<evidence type="ECO:0000256" key="6">
    <source>
        <dbReference type="ARBA" id="ARBA00012404"/>
    </source>
</evidence>
<dbReference type="PIRSF" id="PIRSF001500">
    <property type="entry name" value="Chor_mut_pdt_Ppr"/>
    <property type="match status" value="1"/>
</dbReference>
<evidence type="ECO:0000259" key="23">
    <source>
        <dbReference type="PROSITE" id="PS51671"/>
    </source>
</evidence>
<gene>
    <name evidence="24" type="ORF">SAMN02745216_00309</name>
</gene>
<dbReference type="SUPFAM" id="SSF55021">
    <property type="entry name" value="ACT-like"/>
    <property type="match status" value="1"/>
</dbReference>
<dbReference type="InterPro" id="IPR036263">
    <property type="entry name" value="Chorismate_II_sf"/>
</dbReference>
<dbReference type="InterPro" id="IPR018528">
    <property type="entry name" value="Preph_deHydtase_CS"/>
</dbReference>
<comment type="pathway">
    <text evidence="4">Amino-acid biosynthesis; L-phenylalanine biosynthesis; phenylpyruvate from prephenate: step 1/1.</text>
</comment>
<dbReference type="GO" id="GO:0046417">
    <property type="term" value="P:chorismate metabolic process"/>
    <property type="evidence" value="ECO:0007669"/>
    <property type="project" value="InterPro"/>
</dbReference>
<dbReference type="PROSITE" id="PS00857">
    <property type="entry name" value="PREPHENATE_DEHYDR_1"/>
    <property type="match status" value="1"/>
</dbReference>
<dbReference type="Proteomes" id="UP000183994">
    <property type="component" value="Unassembled WGS sequence"/>
</dbReference>
<comment type="pathway">
    <text evidence="5">Metabolic intermediate biosynthesis; prephenate biosynthesis; prephenate from chorismate: step 1/1.</text>
</comment>
<evidence type="ECO:0000256" key="15">
    <source>
        <dbReference type="ARBA" id="ARBA00023268"/>
    </source>
</evidence>
<dbReference type="NCBIfam" id="NF008865">
    <property type="entry name" value="PRK11898.1"/>
    <property type="match status" value="1"/>
</dbReference>
<dbReference type="AlphaFoldDB" id="A0A1M6CRG6"/>
<feature type="domain" description="Chorismate mutase" evidence="21">
    <location>
        <begin position="6"/>
        <end position="96"/>
    </location>
</feature>
<dbReference type="SUPFAM" id="SSF53850">
    <property type="entry name" value="Periplasmic binding protein-like II"/>
    <property type="match status" value="1"/>
</dbReference>
<dbReference type="Gene3D" id="1.20.59.10">
    <property type="entry name" value="Chorismate mutase"/>
    <property type="match status" value="1"/>
</dbReference>
<keyword evidence="25" id="KW-1185">Reference proteome</keyword>
<evidence type="ECO:0000313" key="24">
    <source>
        <dbReference type="EMBL" id="SHI63685.1"/>
    </source>
</evidence>
<feature type="binding site" evidence="19">
    <location>
        <position position="16"/>
    </location>
    <ligand>
        <name>substrate</name>
    </ligand>
</feature>
<dbReference type="Pfam" id="PF01817">
    <property type="entry name" value="CM_2"/>
    <property type="match status" value="1"/>
</dbReference>
<evidence type="ECO:0000256" key="1">
    <source>
        <dbReference type="ARBA" id="ARBA00000824"/>
    </source>
</evidence>
<feature type="binding site" evidence="19">
    <location>
        <position position="57"/>
    </location>
    <ligand>
        <name>substrate</name>
    </ligand>
</feature>
<dbReference type="Pfam" id="PF00800">
    <property type="entry name" value="PDT"/>
    <property type="match status" value="1"/>
</dbReference>
<dbReference type="CDD" id="cd04905">
    <property type="entry name" value="ACT_CM-PDT"/>
    <property type="match status" value="1"/>
</dbReference>
<evidence type="ECO:0000256" key="19">
    <source>
        <dbReference type="PIRSR" id="PIRSR001500-1"/>
    </source>
</evidence>
<comment type="function">
    <text evidence="2">Catalyzes the Claisen rearrangement of chorismate to prephenate and the decarboxylation/dehydration of prephenate to phenylpyruvate.</text>
</comment>
<dbReference type="STRING" id="1121393.SAMN02745216_00309"/>
<evidence type="ECO:0000256" key="11">
    <source>
        <dbReference type="ARBA" id="ARBA00023141"/>
    </source>
</evidence>
<comment type="subcellular location">
    <subcellularLocation>
        <location evidence="3">Cytoplasm</location>
    </subcellularLocation>
</comment>
<dbReference type="EMBL" id="FQZU01000001">
    <property type="protein sequence ID" value="SHI63685.1"/>
    <property type="molecule type" value="Genomic_DNA"/>
</dbReference>
<evidence type="ECO:0000313" key="25">
    <source>
        <dbReference type="Proteomes" id="UP000183994"/>
    </source>
</evidence>
<dbReference type="GO" id="GO:0004106">
    <property type="term" value="F:chorismate mutase activity"/>
    <property type="evidence" value="ECO:0007669"/>
    <property type="project" value="UniProtKB-EC"/>
</dbReference>
<evidence type="ECO:0000256" key="13">
    <source>
        <dbReference type="ARBA" id="ARBA00023235"/>
    </source>
</evidence>
<keyword evidence="9" id="KW-0963">Cytoplasm</keyword>
<feature type="binding site" evidence="19">
    <location>
        <position position="33"/>
    </location>
    <ligand>
        <name>substrate</name>
    </ligand>
</feature>
<dbReference type="UniPathway" id="UPA00121">
    <property type="reaction ID" value="UER00345"/>
</dbReference>
<evidence type="ECO:0000256" key="12">
    <source>
        <dbReference type="ARBA" id="ARBA00023222"/>
    </source>
</evidence>
<dbReference type="FunFam" id="3.40.190.10:FF:000034">
    <property type="entry name" value="Chorismate mutase/prephenate dehydratase"/>
    <property type="match status" value="1"/>
</dbReference>
<evidence type="ECO:0000256" key="17">
    <source>
        <dbReference type="ARBA" id="ARBA00031520"/>
    </source>
</evidence>
<dbReference type="InterPro" id="IPR002912">
    <property type="entry name" value="ACT_dom"/>
</dbReference>
<evidence type="ECO:0000259" key="22">
    <source>
        <dbReference type="PROSITE" id="PS51171"/>
    </source>
</evidence>
<evidence type="ECO:0000256" key="16">
    <source>
        <dbReference type="ARBA" id="ARBA00031175"/>
    </source>
</evidence>
<keyword evidence="13" id="KW-0413">Isomerase</keyword>
<evidence type="ECO:0000256" key="3">
    <source>
        <dbReference type="ARBA" id="ARBA00004496"/>
    </source>
</evidence>
<sequence>MKPSNKNGLPELEPLRQAINETDQKILALVNERLDIARKIGAIKQGKGLPVVDFSRERAVLNKLQELNEGPMPDETLLLLYTEIIAASRRIQQPLEVGYLGPKATFTHMAAMKHFGRSTNFTPLATISDVFEEVDKRRRPFGVVPVENSMEGAVNLTLDLFQESDVRICGEIYLPIRHDLLSAEDSLDQIMVVFSHPQAIAQCRKWLGKNLPGILQNQCSSTSEAARMAVNTPGGAAIASSEAAITYELNTLADNIQDSTTNITRFLVIGRDKVQPTGRDKTSLLFAIPHIPGALHSVLQPISEEGLNMVKLESRPSKSASWHYLFFVDLEGHMKDEPVKKVVDKMRTLCSFVKWLGSYPVGDRP</sequence>
<evidence type="ECO:0000256" key="10">
    <source>
        <dbReference type="ARBA" id="ARBA00022605"/>
    </source>
</evidence>
<dbReference type="RefSeq" id="WP_073472174.1">
    <property type="nucleotide sequence ID" value="NZ_FQZU01000001.1"/>
</dbReference>
<comment type="catalytic activity">
    <reaction evidence="18">
        <text>prephenate + H(+) = 3-phenylpyruvate + CO2 + H2O</text>
        <dbReference type="Rhea" id="RHEA:21648"/>
        <dbReference type="ChEBI" id="CHEBI:15377"/>
        <dbReference type="ChEBI" id="CHEBI:15378"/>
        <dbReference type="ChEBI" id="CHEBI:16526"/>
        <dbReference type="ChEBI" id="CHEBI:18005"/>
        <dbReference type="ChEBI" id="CHEBI:29934"/>
        <dbReference type="EC" id="4.2.1.51"/>
    </reaction>
</comment>
<feature type="binding site" evidence="19">
    <location>
        <position position="44"/>
    </location>
    <ligand>
        <name>substrate</name>
    </ligand>
</feature>
<dbReference type="SMART" id="SM00830">
    <property type="entry name" value="CM_2"/>
    <property type="match status" value="1"/>
</dbReference>
<evidence type="ECO:0000256" key="8">
    <source>
        <dbReference type="ARBA" id="ARBA00014401"/>
    </source>
</evidence>
<dbReference type="PROSITE" id="PS51671">
    <property type="entry name" value="ACT"/>
    <property type="match status" value="1"/>
</dbReference>
<evidence type="ECO:0000256" key="20">
    <source>
        <dbReference type="PIRSR" id="PIRSR001500-2"/>
    </source>
</evidence>
<dbReference type="PROSITE" id="PS51171">
    <property type="entry name" value="PREPHENATE_DEHYDR_3"/>
    <property type="match status" value="1"/>
</dbReference>
<dbReference type="UniPathway" id="UPA00120">
    <property type="reaction ID" value="UER00203"/>
</dbReference>
<feature type="site" description="Essential for prephenate dehydratase activity" evidence="20">
    <location>
        <position position="264"/>
    </location>
</feature>
<dbReference type="FunFam" id="3.30.70.260:FF:000012">
    <property type="entry name" value="Prephenate dehydratase"/>
    <property type="match status" value="1"/>
</dbReference>
<dbReference type="GO" id="GO:0009094">
    <property type="term" value="P:L-phenylalanine biosynthetic process"/>
    <property type="evidence" value="ECO:0007669"/>
    <property type="project" value="UniProtKB-UniPathway"/>
</dbReference>
<evidence type="ECO:0000256" key="7">
    <source>
        <dbReference type="ARBA" id="ARBA00013147"/>
    </source>
</evidence>
<dbReference type="Gene3D" id="3.30.70.260">
    <property type="match status" value="1"/>
</dbReference>
<dbReference type="OrthoDB" id="9802281at2"/>
<dbReference type="PANTHER" id="PTHR21022:SF19">
    <property type="entry name" value="PREPHENATE DEHYDRATASE-RELATED"/>
    <property type="match status" value="1"/>
</dbReference>
<evidence type="ECO:0000256" key="14">
    <source>
        <dbReference type="ARBA" id="ARBA00023239"/>
    </source>
</evidence>
<protein>
    <recommendedName>
        <fullName evidence="8">Bifunctional chorismate mutase/prephenate dehydratase</fullName>
        <ecNumber evidence="7">4.2.1.51</ecNumber>
        <ecNumber evidence="6">5.4.99.5</ecNumber>
    </recommendedName>
    <alternativeName>
        <fullName evidence="17">Chorismate mutase-prephenate dehydratase</fullName>
    </alternativeName>
    <alternativeName>
        <fullName evidence="16">p-protein</fullName>
    </alternativeName>
</protein>
<dbReference type="GO" id="GO:0004664">
    <property type="term" value="F:prephenate dehydratase activity"/>
    <property type="evidence" value="ECO:0007669"/>
    <property type="project" value="UniProtKB-EC"/>
</dbReference>
<organism evidence="24 25">
    <name type="scientific">Desulfatibacillum alkenivorans DSM 16219</name>
    <dbReference type="NCBI Taxonomy" id="1121393"/>
    <lineage>
        <taxon>Bacteria</taxon>
        <taxon>Pseudomonadati</taxon>
        <taxon>Thermodesulfobacteriota</taxon>
        <taxon>Desulfobacteria</taxon>
        <taxon>Desulfobacterales</taxon>
        <taxon>Desulfatibacillaceae</taxon>
        <taxon>Desulfatibacillum</taxon>
    </lineage>
</organism>
<evidence type="ECO:0000256" key="2">
    <source>
        <dbReference type="ARBA" id="ARBA00002364"/>
    </source>
</evidence>
<keyword evidence="11" id="KW-0057">Aromatic amino acid biosynthesis</keyword>
<feature type="domain" description="Prephenate dehydratase" evidence="22">
    <location>
        <begin position="96"/>
        <end position="271"/>
    </location>
</feature>
<dbReference type="PANTHER" id="PTHR21022">
    <property type="entry name" value="PREPHENATE DEHYDRATASE P PROTEIN"/>
    <property type="match status" value="1"/>
</dbReference>
<reference evidence="25" key="1">
    <citation type="submission" date="2016-11" db="EMBL/GenBank/DDBJ databases">
        <authorList>
            <person name="Varghese N."/>
            <person name="Submissions S."/>
        </authorList>
    </citation>
    <scope>NUCLEOTIDE SEQUENCE [LARGE SCALE GENOMIC DNA]</scope>
    <source>
        <strain evidence="25">DSM 16219</strain>
    </source>
</reference>
<dbReference type="Gene3D" id="3.40.190.10">
    <property type="entry name" value="Periplasmic binding protein-like II"/>
    <property type="match status" value="2"/>
</dbReference>
<dbReference type="InterPro" id="IPR045865">
    <property type="entry name" value="ACT-like_dom_sf"/>
</dbReference>
<dbReference type="InterPro" id="IPR008242">
    <property type="entry name" value="Chor_mutase/pphenate_deHydtase"/>
</dbReference>
<dbReference type="EC" id="5.4.99.5" evidence="6"/>
<dbReference type="Pfam" id="PF01842">
    <property type="entry name" value="ACT"/>
    <property type="match status" value="1"/>
</dbReference>
<feature type="binding site" evidence="19">
    <location>
        <position position="88"/>
    </location>
    <ligand>
        <name>substrate</name>
    </ligand>
</feature>
<dbReference type="CDD" id="cd13630">
    <property type="entry name" value="PBP2_PDT_1"/>
    <property type="match status" value="1"/>
</dbReference>
<proteinExistence type="predicted"/>
<keyword evidence="15" id="KW-0511">Multifunctional enzyme</keyword>
<feature type="domain" description="ACT" evidence="23">
    <location>
        <begin position="283"/>
        <end position="360"/>
    </location>
</feature>
<evidence type="ECO:0000256" key="9">
    <source>
        <dbReference type="ARBA" id="ARBA00022490"/>
    </source>
</evidence>
<dbReference type="InterPro" id="IPR036979">
    <property type="entry name" value="CM_dom_sf"/>
</dbReference>
<evidence type="ECO:0000256" key="4">
    <source>
        <dbReference type="ARBA" id="ARBA00004741"/>
    </source>
</evidence>
<feature type="binding site" evidence="19">
    <location>
        <position position="53"/>
    </location>
    <ligand>
        <name>substrate</name>
    </ligand>
</feature>
<dbReference type="FunFam" id="3.40.190.10:FF:000029">
    <property type="entry name" value="Chorismate mutase/Prephenate dehydratase"/>
    <property type="match status" value="1"/>
</dbReference>
<keyword evidence="14" id="KW-0456">Lyase</keyword>
<keyword evidence="12" id="KW-0584">Phenylalanine biosynthesis</keyword>
<dbReference type="PROSITE" id="PS51168">
    <property type="entry name" value="CHORISMATE_MUT_2"/>
    <property type="match status" value="1"/>
</dbReference>